<name>A0A917ZU89_9ACTN</name>
<gene>
    <name evidence="2" type="ORF">GCM10012280_48410</name>
</gene>
<accession>A0A917ZU89</accession>
<comment type="caution">
    <text evidence="2">The sequence shown here is derived from an EMBL/GenBank/DDBJ whole genome shotgun (WGS) entry which is preliminary data.</text>
</comment>
<reference evidence="2" key="2">
    <citation type="submission" date="2020-09" db="EMBL/GenBank/DDBJ databases">
        <authorList>
            <person name="Sun Q."/>
            <person name="Zhou Y."/>
        </authorList>
    </citation>
    <scope>NUCLEOTIDE SEQUENCE</scope>
    <source>
        <strain evidence="2">CGMCC 4.7201</strain>
    </source>
</reference>
<evidence type="ECO:0000313" key="2">
    <source>
        <dbReference type="EMBL" id="GGO94176.1"/>
    </source>
</evidence>
<feature type="compositionally biased region" description="Basic and acidic residues" evidence="1">
    <location>
        <begin position="28"/>
        <end position="40"/>
    </location>
</feature>
<proteinExistence type="predicted"/>
<feature type="region of interest" description="Disordered" evidence="1">
    <location>
        <begin position="69"/>
        <end position="88"/>
    </location>
</feature>
<organism evidence="2 3">
    <name type="scientific">Wenjunlia tyrosinilytica</name>
    <dbReference type="NCBI Taxonomy" id="1544741"/>
    <lineage>
        <taxon>Bacteria</taxon>
        <taxon>Bacillati</taxon>
        <taxon>Actinomycetota</taxon>
        <taxon>Actinomycetes</taxon>
        <taxon>Kitasatosporales</taxon>
        <taxon>Streptomycetaceae</taxon>
        <taxon>Wenjunlia</taxon>
    </lineage>
</organism>
<dbReference type="Proteomes" id="UP000641932">
    <property type="component" value="Unassembled WGS sequence"/>
</dbReference>
<feature type="compositionally biased region" description="Acidic residues" evidence="1">
    <location>
        <begin position="10"/>
        <end position="27"/>
    </location>
</feature>
<dbReference type="AlphaFoldDB" id="A0A917ZU89"/>
<protein>
    <submittedName>
        <fullName evidence="2">Uncharacterized protein</fullName>
    </submittedName>
</protein>
<keyword evidence="3" id="KW-1185">Reference proteome</keyword>
<reference evidence="2" key="1">
    <citation type="journal article" date="2014" name="Int. J. Syst. Evol. Microbiol.">
        <title>Complete genome sequence of Corynebacterium casei LMG S-19264T (=DSM 44701T), isolated from a smear-ripened cheese.</title>
        <authorList>
            <consortium name="US DOE Joint Genome Institute (JGI-PGF)"/>
            <person name="Walter F."/>
            <person name="Albersmeier A."/>
            <person name="Kalinowski J."/>
            <person name="Ruckert C."/>
        </authorList>
    </citation>
    <scope>NUCLEOTIDE SEQUENCE</scope>
    <source>
        <strain evidence="2">CGMCC 4.7201</strain>
    </source>
</reference>
<evidence type="ECO:0000256" key="1">
    <source>
        <dbReference type="SAM" id="MobiDB-lite"/>
    </source>
</evidence>
<sequence length="88" mass="9617">MPRLQKEDDHGGEDEQHDDDHLEDEDLARDAAHAQRESRAPPRRVGGLASLVLCVVLTSVTRALAPTWSAKTHGSGHTPMEACRPAIE</sequence>
<evidence type="ECO:0000313" key="3">
    <source>
        <dbReference type="Proteomes" id="UP000641932"/>
    </source>
</evidence>
<dbReference type="EMBL" id="BMMS01000022">
    <property type="protein sequence ID" value="GGO94176.1"/>
    <property type="molecule type" value="Genomic_DNA"/>
</dbReference>
<feature type="region of interest" description="Disordered" evidence="1">
    <location>
        <begin position="1"/>
        <end position="45"/>
    </location>
</feature>